<reference evidence="1" key="2">
    <citation type="submission" date="2022-03" db="EMBL/GenBank/DDBJ databases">
        <title>Draft title - Genomic analysis of global carrot germplasm unveils the trajectory of domestication and the origin of high carotenoid orange carrot.</title>
        <authorList>
            <person name="Iorizzo M."/>
            <person name="Ellison S."/>
            <person name="Senalik D."/>
            <person name="Macko-Podgorni A."/>
            <person name="Grzebelus D."/>
            <person name="Bostan H."/>
            <person name="Rolling W."/>
            <person name="Curaba J."/>
            <person name="Simon P."/>
        </authorList>
    </citation>
    <scope>NUCLEOTIDE SEQUENCE</scope>
    <source>
        <tissue evidence="1">Leaf</tissue>
    </source>
</reference>
<evidence type="ECO:0000313" key="1">
    <source>
        <dbReference type="EMBL" id="WOG81859.1"/>
    </source>
</evidence>
<sequence>MDYAENLLPDIVAVKRTNRAYELHKEVSRGMLLPIAKAREKEEFASMLHKYWQVLDILVKLEKERGFILYEIVELQAKEEPIGAKVTNSEASGLMIKNDAGKLDQEKKYKSEEIVRLQTVNKAIDTKIIKFVDEAKMLQKDAAAQHYKVTSLEALETVYKVNVLNSMDKLAIMELKWKDKVASLDY</sequence>
<proteinExistence type="predicted"/>
<organism evidence="1 2">
    <name type="scientific">Daucus carota subsp. sativus</name>
    <name type="common">Carrot</name>
    <dbReference type="NCBI Taxonomy" id="79200"/>
    <lineage>
        <taxon>Eukaryota</taxon>
        <taxon>Viridiplantae</taxon>
        <taxon>Streptophyta</taxon>
        <taxon>Embryophyta</taxon>
        <taxon>Tracheophyta</taxon>
        <taxon>Spermatophyta</taxon>
        <taxon>Magnoliopsida</taxon>
        <taxon>eudicotyledons</taxon>
        <taxon>Gunneridae</taxon>
        <taxon>Pentapetalae</taxon>
        <taxon>asterids</taxon>
        <taxon>campanulids</taxon>
        <taxon>Apiales</taxon>
        <taxon>Apiaceae</taxon>
        <taxon>Apioideae</taxon>
        <taxon>Scandiceae</taxon>
        <taxon>Daucinae</taxon>
        <taxon>Daucus</taxon>
        <taxon>Daucus sect. Daucus</taxon>
    </lineage>
</organism>
<protein>
    <submittedName>
        <fullName evidence="1">Uncharacterized protein</fullName>
    </submittedName>
</protein>
<dbReference type="Proteomes" id="UP000077755">
    <property type="component" value="Chromosome 1"/>
</dbReference>
<dbReference type="Gramene" id="KZM80541">
    <property type="protein sequence ID" value="KZM80541"/>
    <property type="gene ID" value="DCAR_032158"/>
</dbReference>
<accession>A0A175YBH5</accession>
<keyword evidence="2" id="KW-1185">Reference proteome</keyword>
<dbReference type="AlphaFoldDB" id="A0A175YBH5"/>
<reference evidence="1" key="1">
    <citation type="journal article" date="2016" name="Nat. Genet.">
        <title>A high-quality carrot genome assembly provides new insights into carotenoid accumulation and asterid genome evolution.</title>
        <authorList>
            <person name="Iorizzo M."/>
            <person name="Ellison S."/>
            <person name="Senalik D."/>
            <person name="Zeng P."/>
            <person name="Satapoomin P."/>
            <person name="Huang J."/>
            <person name="Bowman M."/>
            <person name="Iovene M."/>
            <person name="Sanseverino W."/>
            <person name="Cavagnaro P."/>
            <person name="Yildiz M."/>
            <person name="Macko-Podgorni A."/>
            <person name="Moranska E."/>
            <person name="Grzebelus E."/>
            <person name="Grzebelus D."/>
            <person name="Ashrafi H."/>
            <person name="Zheng Z."/>
            <person name="Cheng S."/>
            <person name="Spooner D."/>
            <person name="Van Deynze A."/>
            <person name="Simon P."/>
        </authorList>
    </citation>
    <scope>NUCLEOTIDE SEQUENCE</scope>
    <source>
        <tissue evidence="1">Leaf</tissue>
    </source>
</reference>
<dbReference type="EMBL" id="CP093343">
    <property type="protein sequence ID" value="WOG81859.1"/>
    <property type="molecule type" value="Genomic_DNA"/>
</dbReference>
<name>A0A175YBH5_DAUCS</name>
<evidence type="ECO:0000313" key="2">
    <source>
        <dbReference type="Proteomes" id="UP000077755"/>
    </source>
</evidence>
<gene>
    <name evidence="1" type="ORF">DCAR_0101013</name>
</gene>